<protein>
    <submittedName>
        <fullName evidence="1">Uncharacterized protein</fullName>
    </submittedName>
</protein>
<dbReference type="EMBL" id="CP071796">
    <property type="protein sequence ID" value="QTD44578.1"/>
    <property type="molecule type" value="Genomic_DNA"/>
</dbReference>
<keyword evidence="2" id="KW-1185">Reference proteome</keyword>
<organism evidence="1 2">
    <name type="scientific">Ottowia testudinis</name>
    <dbReference type="NCBI Taxonomy" id="2816950"/>
    <lineage>
        <taxon>Bacteria</taxon>
        <taxon>Pseudomonadati</taxon>
        <taxon>Pseudomonadota</taxon>
        <taxon>Betaproteobacteria</taxon>
        <taxon>Burkholderiales</taxon>
        <taxon>Comamonadaceae</taxon>
        <taxon>Ottowia</taxon>
    </lineage>
</organism>
<evidence type="ECO:0000313" key="2">
    <source>
        <dbReference type="Proteomes" id="UP000663903"/>
    </source>
</evidence>
<sequence length="163" mass="17804">MPNPTPILTAIDAQHVSVLDLSKVPTDTLLPIVQRAIAVAYQWGNGDIDPESADTQELLDGLSTAVNGLDSLYKPVVPAAAYTVGGSMLGHGTYPVLRNGKVEHVRRDKLTETELVAVERWLQHHADSTAQHAAEITRRRQELLEDAEANRGYVPAPAPDWRL</sequence>
<accession>A0A975CJI1</accession>
<dbReference type="AlphaFoldDB" id="A0A975CJI1"/>
<evidence type="ECO:0000313" key="1">
    <source>
        <dbReference type="EMBL" id="QTD44578.1"/>
    </source>
</evidence>
<dbReference type="RefSeq" id="WP_208008142.1">
    <property type="nucleotide sequence ID" value="NZ_CP071796.1"/>
</dbReference>
<dbReference type="Proteomes" id="UP000663903">
    <property type="component" value="Chromosome"/>
</dbReference>
<gene>
    <name evidence="1" type="ORF">J1M35_15990</name>
</gene>
<proteinExistence type="predicted"/>
<dbReference type="KEGG" id="otd:J1M35_15990"/>
<name>A0A975CJI1_9BURK</name>
<reference evidence="1" key="1">
    <citation type="submission" date="2021-03" db="EMBL/GenBank/DDBJ databases">
        <title>Ottowia sp. 27C isolated from the cloaca of a Giant Asian pond turtle (Heosemys grandis).</title>
        <authorList>
            <person name="Spergser J."/>
            <person name="Busse H.-J."/>
        </authorList>
    </citation>
    <scope>NUCLEOTIDE SEQUENCE</scope>
    <source>
        <strain evidence="1">27C</strain>
    </source>
</reference>